<feature type="transmembrane region" description="Helical" evidence="5">
    <location>
        <begin position="12"/>
        <end position="30"/>
    </location>
</feature>
<keyword evidence="9" id="KW-1185">Reference proteome</keyword>
<dbReference type="InterPro" id="IPR009644">
    <property type="entry name" value="FKTN/MNN4/W02B3.4-1"/>
</dbReference>
<dbReference type="Pfam" id="PF19737">
    <property type="entry name" value="FKTN_N"/>
    <property type="match status" value="1"/>
</dbReference>
<name>V3ZGD7_LOTGI</name>
<dbReference type="OMA" id="NIPLIHW"/>
<dbReference type="AlphaFoldDB" id="V3ZGD7"/>
<dbReference type="Proteomes" id="UP000030746">
    <property type="component" value="Unassembled WGS sequence"/>
</dbReference>
<sequence>MAPVRDVMSRRYKRFLAIVSFPVLVYMVFYQNIPAVQFMSQIKEIEMVNRDGVLVPYLLNSDLIQKFIDEIEKENVTVFLIEPRILNVIIHLTNEMTIETNNLQINSDINDTHFVSFGVTTDIDSDFQKIKFYGLKQNGFENFKVKGVTSRPEFHQNNLSHIFLYHQLRPLLLHLVVFYNRGDNFIWNDRIHLVNPPDWLKTDQLSFGHNASGFNNLELTQTRLGDLTLLAPSNISRFLLQDIPESRFIECNETRVKEFYRANPGFEATETGRNRAMRASKLLKSLKSTMDEVGVKYWLSSGTLLGWFRQCGFISYTSDMDFEVYIKDYTPDILTTFKSHGFRQRRQLGRLNDSFEMTFNKQGLTMDVFYVYEEPDHIWVGGVGLRGEKYRFTFPIITLCWGELLGVAVRVPCDTPNYLVTVYGTNWTAPVTRWRWSESPRNIKKVGQWTREEMKETMKYMG</sequence>
<organism evidence="8 9">
    <name type="scientific">Lottia gigantea</name>
    <name type="common">Giant owl limpet</name>
    <dbReference type="NCBI Taxonomy" id="225164"/>
    <lineage>
        <taxon>Eukaryota</taxon>
        <taxon>Metazoa</taxon>
        <taxon>Spiralia</taxon>
        <taxon>Lophotrochozoa</taxon>
        <taxon>Mollusca</taxon>
        <taxon>Gastropoda</taxon>
        <taxon>Patellogastropoda</taxon>
        <taxon>Lottioidea</taxon>
        <taxon>Lottiidae</taxon>
        <taxon>Lottia</taxon>
    </lineage>
</organism>
<evidence type="ECO:0000259" key="7">
    <source>
        <dbReference type="Pfam" id="PF19737"/>
    </source>
</evidence>
<dbReference type="GO" id="GO:0009100">
    <property type="term" value="P:glycoprotein metabolic process"/>
    <property type="evidence" value="ECO:0007669"/>
    <property type="project" value="UniProtKB-ARBA"/>
</dbReference>
<dbReference type="STRING" id="225164.V3ZGD7"/>
<evidence type="ECO:0008006" key="10">
    <source>
        <dbReference type="Google" id="ProtNLM"/>
    </source>
</evidence>
<evidence type="ECO:0000256" key="2">
    <source>
        <dbReference type="ARBA" id="ARBA00022692"/>
    </source>
</evidence>
<dbReference type="PANTHER" id="PTHR15407:SF28">
    <property type="entry name" value="RIBITOL-5-PHOSPHATE TRANSFERASE FKTN"/>
    <property type="match status" value="1"/>
</dbReference>
<dbReference type="CTD" id="20249360"/>
<feature type="domain" description="Ribitol-5-phosphate transferase FKTN N-terminal" evidence="7">
    <location>
        <begin position="62"/>
        <end position="264"/>
    </location>
</feature>
<keyword evidence="3 5" id="KW-1133">Transmembrane helix</keyword>
<accession>V3ZGD7</accession>
<proteinExistence type="predicted"/>
<dbReference type="KEGG" id="lgi:LOTGIDRAFT_233814"/>
<dbReference type="GeneID" id="20249360"/>
<dbReference type="GO" id="GO:0016020">
    <property type="term" value="C:membrane"/>
    <property type="evidence" value="ECO:0007669"/>
    <property type="project" value="UniProtKB-SubCell"/>
</dbReference>
<evidence type="ECO:0000256" key="5">
    <source>
        <dbReference type="SAM" id="Phobius"/>
    </source>
</evidence>
<feature type="domain" description="LicD/FKTN/FKRP nucleotidyltransferase" evidence="6">
    <location>
        <begin position="293"/>
        <end position="330"/>
    </location>
</feature>
<gene>
    <name evidence="8" type="ORF">LOTGIDRAFT_233814</name>
</gene>
<comment type="subcellular location">
    <subcellularLocation>
        <location evidence="1">Membrane</location>
        <topology evidence="1">Single-pass membrane protein</topology>
    </subcellularLocation>
</comment>
<evidence type="ECO:0000313" key="9">
    <source>
        <dbReference type="Proteomes" id="UP000030746"/>
    </source>
</evidence>
<keyword evidence="4 5" id="KW-0472">Membrane</keyword>
<dbReference type="EMBL" id="KB202444">
    <property type="protein sequence ID" value="ESO90288.1"/>
    <property type="molecule type" value="Genomic_DNA"/>
</dbReference>
<dbReference type="RefSeq" id="XP_009058962.1">
    <property type="nucleotide sequence ID" value="XM_009060714.1"/>
</dbReference>
<dbReference type="PANTHER" id="PTHR15407">
    <property type="entry name" value="FUKUTIN-RELATED"/>
    <property type="match status" value="1"/>
</dbReference>
<keyword evidence="2 5" id="KW-0812">Transmembrane</keyword>
<dbReference type="OrthoDB" id="6046095at2759"/>
<evidence type="ECO:0000313" key="8">
    <source>
        <dbReference type="EMBL" id="ESO90288.1"/>
    </source>
</evidence>
<dbReference type="Pfam" id="PF04991">
    <property type="entry name" value="LicD"/>
    <property type="match status" value="1"/>
</dbReference>
<evidence type="ECO:0000256" key="1">
    <source>
        <dbReference type="ARBA" id="ARBA00004167"/>
    </source>
</evidence>
<evidence type="ECO:0000256" key="4">
    <source>
        <dbReference type="ARBA" id="ARBA00023136"/>
    </source>
</evidence>
<dbReference type="HOGENOM" id="CLU_047572_0_0_1"/>
<dbReference type="InterPro" id="IPR045587">
    <property type="entry name" value="FKTN_N"/>
</dbReference>
<evidence type="ECO:0000256" key="3">
    <source>
        <dbReference type="ARBA" id="ARBA00022989"/>
    </source>
</evidence>
<reference evidence="8 9" key="1">
    <citation type="journal article" date="2013" name="Nature">
        <title>Insights into bilaterian evolution from three spiralian genomes.</title>
        <authorList>
            <person name="Simakov O."/>
            <person name="Marletaz F."/>
            <person name="Cho S.J."/>
            <person name="Edsinger-Gonzales E."/>
            <person name="Havlak P."/>
            <person name="Hellsten U."/>
            <person name="Kuo D.H."/>
            <person name="Larsson T."/>
            <person name="Lv J."/>
            <person name="Arendt D."/>
            <person name="Savage R."/>
            <person name="Osoegawa K."/>
            <person name="de Jong P."/>
            <person name="Grimwood J."/>
            <person name="Chapman J.A."/>
            <person name="Shapiro H."/>
            <person name="Aerts A."/>
            <person name="Otillar R.P."/>
            <person name="Terry A.Y."/>
            <person name="Boore J.L."/>
            <person name="Grigoriev I.V."/>
            <person name="Lindberg D.R."/>
            <person name="Seaver E.C."/>
            <person name="Weisblat D.A."/>
            <person name="Putnam N.H."/>
            <person name="Rokhsar D.S."/>
        </authorList>
    </citation>
    <scope>NUCLEOTIDE SEQUENCE [LARGE SCALE GENOMIC DNA]</scope>
</reference>
<evidence type="ECO:0000259" key="6">
    <source>
        <dbReference type="Pfam" id="PF04991"/>
    </source>
</evidence>
<protein>
    <recommendedName>
        <fullName evidence="10">Fukutin</fullName>
    </recommendedName>
</protein>
<dbReference type="InterPro" id="IPR007074">
    <property type="entry name" value="LicD/FKTN/FKRP_NTP_transf"/>
</dbReference>